<feature type="compositionally biased region" description="Basic and acidic residues" evidence="1">
    <location>
        <begin position="16"/>
        <end position="25"/>
    </location>
</feature>
<gene>
    <name evidence="2" type="ORF">Vbra_569</name>
</gene>
<evidence type="ECO:0000313" key="3">
    <source>
        <dbReference type="Proteomes" id="UP000041254"/>
    </source>
</evidence>
<protein>
    <submittedName>
        <fullName evidence="2">Uncharacterized protein</fullName>
    </submittedName>
</protein>
<organism evidence="2 3">
    <name type="scientific">Vitrella brassicaformis (strain CCMP3155)</name>
    <dbReference type="NCBI Taxonomy" id="1169540"/>
    <lineage>
        <taxon>Eukaryota</taxon>
        <taxon>Sar</taxon>
        <taxon>Alveolata</taxon>
        <taxon>Colpodellida</taxon>
        <taxon>Vitrellaceae</taxon>
        <taxon>Vitrella</taxon>
    </lineage>
</organism>
<name>A0A0G4GXV8_VITBC</name>
<dbReference type="EMBL" id="CDMY01000860">
    <property type="protein sequence ID" value="CEM35698.1"/>
    <property type="molecule type" value="Genomic_DNA"/>
</dbReference>
<sequence length="113" mass="12753">MDKVPGRRASTNQPPAREHGRGDREHRNLTLSNLCQWVSLSVPVVAELIKTPEQDAAVLIDVCWAVVHVGIPCGCATVLISVLRRLAHGQPSVRRKRKRNYGLALERLKFRRR</sequence>
<dbReference type="OrthoDB" id="29145at2759"/>
<dbReference type="InParanoid" id="A0A0G4GXV8"/>
<evidence type="ECO:0000256" key="1">
    <source>
        <dbReference type="SAM" id="MobiDB-lite"/>
    </source>
</evidence>
<feature type="region of interest" description="Disordered" evidence="1">
    <location>
        <begin position="1"/>
        <end position="25"/>
    </location>
</feature>
<evidence type="ECO:0000313" key="2">
    <source>
        <dbReference type="EMBL" id="CEM35698.1"/>
    </source>
</evidence>
<proteinExistence type="predicted"/>
<dbReference type="AlphaFoldDB" id="A0A0G4GXV8"/>
<accession>A0A0G4GXV8</accession>
<dbReference type="VEuPathDB" id="CryptoDB:Vbra_569"/>
<keyword evidence="3" id="KW-1185">Reference proteome</keyword>
<dbReference type="Proteomes" id="UP000041254">
    <property type="component" value="Unassembled WGS sequence"/>
</dbReference>
<reference evidence="2 3" key="1">
    <citation type="submission" date="2014-11" db="EMBL/GenBank/DDBJ databases">
        <authorList>
            <person name="Zhu J."/>
            <person name="Qi W."/>
            <person name="Song R."/>
        </authorList>
    </citation>
    <scope>NUCLEOTIDE SEQUENCE [LARGE SCALE GENOMIC DNA]</scope>
</reference>